<keyword evidence="4 5" id="KW-0067">ATP-binding</keyword>
<dbReference type="InterPro" id="IPR043703">
    <property type="entry name" value="Lipid_II_synth_MurT"/>
</dbReference>
<dbReference type="GO" id="GO:0009252">
    <property type="term" value="P:peptidoglycan biosynthetic process"/>
    <property type="evidence" value="ECO:0007669"/>
    <property type="project" value="UniProtKB-UniRule"/>
</dbReference>
<dbReference type="Pfam" id="PF08245">
    <property type="entry name" value="Mur_ligase_M"/>
    <property type="match status" value="1"/>
</dbReference>
<feature type="binding site" evidence="5">
    <location>
        <position position="223"/>
    </location>
    <ligand>
        <name>Zn(2+)</name>
        <dbReference type="ChEBI" id="CHEBI:29105"/>
    </ligand>
</feature>
<keyword evidence="5" id="KW-0862">Zinc</keyword>
<organism evidence="8 9">
    <name type="scientific">Desulfofarcimen acetoxidans (strain ATCC 49208 / DSM 771 / KCTC 5769 / VKM B-1644 / 5575)</name>
    <name type="common">Desulfotomaculum acetoxidans</name>
    <dbReference type="NCBI Taxonomy" id="485916"/>
    <lineage>
        <taxon>Bacteria</taxon>
        <taxon>Bacillati</taxon>
        <taxon>Bacillota</taxon>
        <taxon>Clostridia</taxon>
        <taxon>Eubacteriales</taxon>
        <taxon>Peptococcaceae</taxon>
        <taxon>Desulfofarcimen</taxon>
    </lineage>
</organism>
<keyword evidence="2 5" id="KW-0436">Ligase</keyword>
<dbReference type="HOGENOM" id="CLU_041534_0_0_9"/>
<feature type="domain" description="Mur ligase central" evidence="6">
    <location>
        <begin position="56"/>
        <end position="298"/>
    </location>
</feature>
<keyword evidence="5" id="KW-0133">Cell shape</keyword>
<evidence type="ECO:0000256" key="4">
    <source>
        <dbReference type="ARBA" id="ARBA00022840"/>
    </source>
</evidence>
<accession>C8W4H0</accession>
<evidence type="ECO:0000313" key="9">
    <source>
        <dbReference type="Proteomes" id="UP000002217"/>
    </source>
</evidence>
<dbReference type="AlphaFoldDB" id="C8W4H0"/>
<dbReference type="GO" id="GO:0140282">
    <property type="term" value="F:carbon-nitrogen ligase activity on lipid II"/>
    <property type="evidence" value="ECO:0007669"/>
    <property type="project" value="UniProtKB-UniRule"/>
</dbReference>
<dbReference type="GO" id="GO:0071555">
    <property type="term" value="P:cell wall organization"/>
    <property type="evidence" value="ECO:0007669"/>
    <property type="project" value="UniProtKB-KW"/>
</dbReference>
<keyword evidence="9" id="KW-1185">Reference proteome</keyword>
<dbReference type="InterPro" id="IPR013221">
    <property type="entry name" value="Mur_ligase_cen"/>
</dbReference>
<dbReference type="UniPathway" id="UPA00219"/>
<sequence>MGLRLSIAIMAGKVTAIVSRIMGWKGSSLPGLVARKIYPRVLEELGKQPRLGVVIVTGTNGKTTTNNMLACMVSGSGYKILLNSEGANLITGVTAGFIKAASIKGKTNCDYALLEVDEASFPRVVNEVMPKVVIVTNFFRDQLDRYGELDTTISFVQKSLNGLMGNKKVTDQGVQLVLNADDPLVAQFQRKTGWPAVYYGLSGSGRVFSAGSYSREAKFCPFCGEALIYAYYHYSQLGLYNCPGCSYRRPDPDVEVSHLQSLPDGTDCLVRYSGGSTMLHIPTGGFYNVYNALAAFTAGQLLKLDPAQAAAALRQFSPAIGRMERFSYRGKPVMLNLVKNPTGFNESLSAVLSVPGQKDLFIAINDNDADGRDISWLWDVDFEILEDNHQSFGSFICSGQRAEEMAVRLKYAGVPGEKIFVAGDLGQAISRVLEGQGSFVYLLSTYTALWPVQKILLNQAEKGELDAHRMSSVS</sequence>
<keyword evidence="3 5" id="KW-0547">Nucleotide-binding</keyword>
<feature type="binding site" evidence="5">
    <location>
        <position position="245"/>
    </location>
    <ligand>
        <name>Zn(2+)</name>
        <dbReference type="ChEBI" id="CHEBI:29105"/>
    </ligand>
</feature>
<dbReference type="GO" id="GO:0005524">
    <property type="term" value="F:ATP binding"/>
    <property type="evidence" value="ECO:0007669"/>
    <property type="project" value="UniProtKB-UniRule"/>
</dbReference>
<dbReference type="InterPro" id="IPR018109">
    <property type="entry name" value="Folylpolyglutamate_synth_CS"/>
</dbReference>
<evidence type="ECO:0000256" key="3">
    <source>
        <dbReference type="ARBA" id="ARBA00022741"/>
    </source>
</evidence>
<comment type="catalytic activity">
    <reaction evidence="5">
        <text>beta-D-GlcNAc-(1-&gt;4)-Mur2Ac(oyl-L-Ala-gamma-D-Glu-L-Lys-D-Ala-D-Ala)-di-trans,octa-cis-undecaprenyl diphosphate + ATP = beta-D-GlcNAc-(1-&gt;4)-Mur2Ac(oyl-L-Ala-gamma-D-O-P-Glu-L-Lys-D-Ala-D-Ala)-di-trans,octa-cis-undecaprenyl diphosphate + ADP</text>
        <dbReference type="Rhea" id="RHEA:59488"/>
        <dbReference type="ChEBI" id="CHEBI:30616"/>
        <dbReference type="ChEBI" id="CHEBI:60033"/>
        <dbReference type="ChEBI" id="CHEBI:143132"/>
        <dbReference type="ChEBI" id="CHEBI:456216"/>
    </reaction>
</comment>
<dbReference type="PANTHER" id="PTHR23135:SF7">
    <property type="entry name" value="LIPID II ISOGLUTAMINYL SYNTHASE (GLUTAMINE-HYDROLYZING) SUBUNIT MURT"/>
    <property type="match status" value="1"/>
</dbReference>
<keyword evidence="5" id="KW-0961">Cell wall biogenesis/degradation</keyword>
<proteinExistence type="inferred from homology"/>
<comment type="subunit">
    <text evidence="5">Forms a heterodimer with GatD.</text>
</comment>
<dbReference type="EC" id="6.3.5.13" evidence="5"/>
<dbReference type="PANTHER" id="PTHR23135">
    <property type="entry name" value="MUR LIGASE FAMILY MEMBER"/>
    <property type="match status" value="1"/>
</dbReference>
<evidence type="ECO:0000256" key="1">
    <source>
        <dbReference type="ARBA" id="ARBA00004752"/>
    </source>
</evidence>
<dbReference type="KEGG" id="dae:Dtox_1153"/>
<evidence type="ECO:0000256" key="2">
    <source>
        <dbReference type="ARBA" id="ARBA00022598"/>
    </source>
</evidence>
<dbReference type="STRING" id="485916.Dtox_1153"/>
<evidence type="ECO:0000259" key="6">
    <source>
        <dbReference type="Pfam" id="PF08245"/>
    </source>
</evidence>
<gene>
    <name evidence="5" type="primary">murT</name>
    <name evidence="8" type="ordered locus">Dtox_1153</name>
</gene>
<dbReference type="OrthoDB" id="9803907at2"/>
<dbReference type="Gene3D" id="3.40.1190.10">
    <property type="entry name" value="Mur-like, catalytic domain"/>
    <property type="match status" value="1"/>
</dbReference>
<comment type="catalytic activity">
    <reaction evidence="5">
        <text>beta-D-GlcNAc-(1-&gt;4)-Mur2Ac(oyl-L-Ala-gamma-D-Glu-L-Lys-D-Ala-D-Ala)-di-trans,octa-cis-undecaprenyl diphosphate + L-glutamine + ATP + H2O = beta-D-GlcNAc-(1-&gt;4)-Mur2Ac(oyl-L-Ala-D-isoglutaminyl-L-Lys-D-Ala-D-Ala)-di-trans,octa-cis-undecaprenyl diphosphate + L-glutamate + ADP + phosphate + H(+)</text>
        <dbReference type="Rhea" id="RHEA:57928"/>
        <dbReference type="ChEBI" id="CHEBI:15377"/>
        <dbReference type="ChEBI" id="CHEBI:15378"/>
        <dbReference type="ChEBI" id="CHEBI:29985"/>
        <dbReference type="ChEBI" id="CHEBI:30616"/>
        <dbReference type="ChEBI" id="CHEBI:43474"/>
        <dbReference type="ChEBI" id="CHEBI:58359"/>
        <dbReference type="ChEBI" id="CHEBI:60033"/>
        <dbReference type="ChEBI" id="CHEBI:62233"/>
        <dbReference type="ChEBI" id="CHEBI:456216"/>
        <dbReference type="EC" id="6.3.5.13"/>
    </reaction>
</comment>
<feature type="active site" evidence="5">
    <location>
        <position position="373"/>
    </location>
</feature>
<dbReference type="GO" id="GO:0008270">
    <property type="term" value="F:zinc ion binding"/>
    <property type="evidence" value="ECO:0007669"/>
    <property type="project" value="UniProtKB-UniRule"/>
</dbReference>
<keyword evidence="5" id="KW-0573">Peptidoglycan synthesis</keyword>
<comment type="similarity">
    <text evidence="5">Belongs to the MurCDEF family. MurT subfamily.</text>
</comment>
<dbReference type="GO" id="GO:0008360">
    <property type="term" value="P:regulation of cell shape"/>
    <property type="evidence" value="ECO:0007669"/>
    <property type="project" value="UniProtKB-KW"/>
</dbReference>
<dbReference type="GO" id="GO:0004326">
    <property type="term" value="F:tetrahydrofolylpolyglutamate synthase activity"/>
    <property type="evidence" value="ECO:0007669"/>
    <property type="project" value="InterPro"/>
</dbReference>
<dbReference type="InterPro" id="IPR036565">
    <property type="entry name" value="Mur-like_cat_sf"/>
</dbReference>
<dbReference type="Proteomes" id="UP000002217">
    <property type="component" value="Chromosome"/>
</dbReference>
<feature type="binding site" evidence="5">
    <location>
        <position position="242"/>
    </location>
    <ligand>
        <name>Zn(2+)</name>
        <dbReference type="ChEBI" id="CHEBI:29105"/>
    </ligand>
</feature>
<keyword evidence="5" id="KW-0479">Metal-binding</keyword>
<evidence type="ECO:0000259" key="7">
    <source>
        <dbReference type="Pfam" id="PF08353"/>
    </source>
</evidence>
<name>C8W4H0_DESAS</name>
<protein>
    <recommendedName>
        <fullName evidence="5">Lipid II isoglutaminyl synthase (glutamine-hydrolyzing) subunit MurT</fullName>
        <ecNumber evidence="5">6.3.5.13</ecNumber>
    </recommendedName>
</protein>
<feature type="binding site" evidence="5">
    <location>
        <position position="220"/>
    </location>
    <ligand>
        <name>Zn(2+)</name>
        <dbReference type="ChEBI" id="CHEBI:29105"/>
    </ligand>
</feature>
<dbReference type="eggNOG" id="COG0769">
    <property type="taxonomic scope" value="Bacteria"/>
</dbReference>
<dbReference type="HAMAP" id="MF_02214">
    <property type="entry name" value="Lipid_II_synth_MurT"/>
    <property type="match status" value="1"/>
</dbReference>
<comment type="function">
    <text evidence="5">The lipid II isoglutaminyl synthase complex catalyzes the formation of alpha-D-isoglutamine in the cell wall lipid II stem peptide. The MurT subunit catalyzes the ATP-dependent amidation of D-glutamate residue of lipid II, converting it to an isoglutamine residue.</text>
</comment>
<dbReference type="SUPFAM" id="SSF53623">
    <property type="entry name" value="MurD-like peptide ligases, catalytic domain"/>
    <property type="match status" value="1"/>
</dbReference>
<dbReference type="Pfam" id="PF08353">
    <property type="entry name" value="MurT_C"/>
    <property type="match status" value="1"/>
</dbReference>
<dbReference type="EMBL" id="CP001720">
    <property type="protein sequence ID" value="ACV62038.1"/>
    <property type="molecule type" value="Genomic_DNA"/>
</dbReference>
<evidence type="ECO:0000313" key="8">
    <source>
        <dbReference type="EMBL" id="ACV62038.1"/>
    </source>
</evidence>
<comment type="catalytic activity">
    <reaction evidence="5">
        <text>beta-D-GlcNAc-(1-&gt;4)-Mur2Ac(oyl-L-Ala-gamma-D-O-P-Glu-L-Lys-D-Ala-D-Ala)-di-trans,octa-cis-undecaprenyl diphosphate + NH4(+) = beta-D-GlcNAc-(1-&gt;4)-Mur2Ac(oyl-L-Ala-D-isoglutaminyl-L-Lys-D-Ala-D-Ala)-di-trans,octa-cis-undecaprenyl diphosphate + phosphate + H(+)</text>
        <dbReference type="Rhea" id="RHEA:57932"/>
        <dbReference type="ChEBI" id="CHEBI:15378"/>
        <dbReference type="ChEBI" id="CHEBI:28938"/>
        <dbReference type="ChEBI" id="CHEBI:43474"/>
        <dbReference type="ChEBI" id="CHEBI:62233"/>
        <dbReference type="ChEBI" id="CHEBI:143132"/>
    </reaction>
</comment>
<reference evidence="8 9" key="1">
    <citation type="journal article" date="2009" name="Stand. Genomic Sci.">
        <title>Complete genome sequence of Desulfotomaculum acetoxidans type strain (5575).</title>
        <authorList>
            <person name="Spring S."/>
            <person name="Lapidus A."/>
            <person name="Schroder M."/>
            <person name="Gleim D."/>
            <person name="Sims D."/>
            <person name="Meincke L."/>
            <person name="Glavina Del Rio T."/>
            <person name="Tice H."/>
            <person name="Copeland A."/>
            <person name="Cheng J.F."/>
            <person name="Lucas S."/>
            <person name="Chen F."/>
            <person name="Nolan M."/>
            <person name="Bruce D."/>
            <person name="Goodwin L."/>
            <person name="Pitluck S."/>
            <person name="Ivanova N."/>
            <person name="Mavromatis K."/>
            <person name="Mikhailova N."/>
            <person name="Pati A."/>
            <person name="Chen A."/>
            <person name="Palaniappan K."/>
            <person name="Land M."/>
            <person name="Hauser L."/>
            <person name="Chang Y.J."/>
            <person name="Jeffries C.D."/>
            <person name="Chain P."/>
            <person name="Saunders E."/>
            <person name="Brettin T."/>
            <person name="Detter J.C."/>
            <person name="Goker M."/>
            <person name="Bristow J."/>
            <person name="Eisen J.A."/>
            <person name="Markowitz V."/>
            <person name="Hugenholtz P."/>
            <person name="Kyrpides N.C."/>
            <person name="Klenk H.P."/>
            <person name="Han C."/>
        </authorList>
    </citation>
    <scope>NUCLEOTIDE SEQUENCE [LARGE SCALE GENOMIC DNA]</scope>
    <source>
        <strain evidence="9">ATCC 49208 / DSM 771 / VKM B-1644</strain>
    </source>
</reference>
<comment type="pathway">
    <text evidence="1 5">Cell wall biogenesis; peptidoglycan biosynthesis.</text>
</comment>
<dbReference type="InterPro" id="IPR013564">
    <property type="entry name" value="MurT_C"/>
</dbReference>
<evidence type="ECO:0000256" key="5">
    <source>
        <dbReference type="HAMAP-Rule" id="MF_02214"/>
    </source>
</evidence>
<feature type="domain" description="Lipid II isoglutaminyl synthase (glutamine-hydrolyzing) subunit MurT C-terminal" evidence="7">
    <location>
        <begin position="337"/>
        <end position="449"/>
    </location>
</feature>
<dbReference type="RefSeq" id="WP_015756753.1">
    <property type="nucleotide sequence ID" value="NC_013216.1"/>
</dbReference>
<dbReference type="PROSITE" id="PS01011">
    <property type="entry name" value="FOLYLPOLYGLU_SYNT_1"/>
    <property type="match status" value="1"/>
</dbReference>